<accession>A0A1G6QUG0</accession>
<dbReference type="OrthoDB" id="9810282at2"/>
<evidence type="ECO:0000313" key="3">
    <source>
        <dbReference type="Proteomes" id="UP000199452"/>
    </source>
</evidence>
<dbReference type="Pfam" id="PF04326">
    <property type="entry name" value="SLFN_AlbA_2"/>
    <property type="match status" value="1"/>
</dbReference>
<reference evidence="2 3" key="1">
    <citation type="submission" date="2016-09" db="EMBL/GenBank/DDBJ databases">
        <authorList>
            <person name="Capua I."/>
            <person name="De Benedictis P."/>
            <person name="Joannis T."/>
            <person name="Lombin L.H."/>
            <person name="Cattoli G."/>
        </authorList>
    </citation>
    <scope>NUCLEOTIDE SEQUENCE [LARGE SCALE GENOMIC DNA]</scope>
    <source>
        <strain evidence="2 3">A7P-90m</strain>
    </source>
</reference>
<evidence type="ECO:0000313" key="2">
    <source>
        <dbReference type="EMBL" id="SDC95952.1"/>
    </source>
</evidence>
<dbReference type="InterPro" id="IPR038461">
    <property type="entry name" value="Schlafen_AlbA_2_dom_sf"/>
</dbReference>
<keyword evidence="3" id="KW-1185">Reference proteome</keyword>
<protein>
    <submittedName>
        <fullName evidence="2">Putative DNA-binding domain-containing protein</fullName>
    </submittedName>
</protein>
<dbReference type="Gene3D" id="3.30.950.30">
    <property type="entry name" value="Schlafen, AAA domain"/>
    <property type="match status" value="1"/>
</dbReference>
<dbReference type="PANTHER" id="PTHR30595">
    <property type="entry name" value="GLPR-RELATED TRANSCRIPTIONAL REPRESSOR"/>
    <property type="match status" value="1"/>
</dbReference>
<dbReference type="Proteomes" id="UP000199452">
    <property type="component" value="Unassembled WGS sequence"/>
</dbReference>
<evidence type="ECO:0000259" key="1">
    <source>
        <dbReference type="Pfam" id="PF04326"/>
    </source>
</evidence>
<dbReference type="RefSeq" id="WP_092440163.1">
    <property type="nucleotide sequence ID" value="NZ_FMYP01000066.1"/>
</dbReference>
<gene>
    <name evidence="2" type="ORF">SAMN05216323_10665</name>
</gene>
<name>A0A1G6QUG0_9BACT</name>
<keyword evidence="2" id="KW-0238">DNA-binding</keyword>
<feature type="domain" description="Schlafen AlbA-2" evidence="1">
    <location>
        <begin position="18"/>
        <end position="129"/>
    </location>
</feature>
<dbReference type="PANTHER" id="PTHR30595:SF6">
    <property type="entry name" value="SCHLAFEN ALBA-2 DOMAIN-CONTAINING PROTEIN"/>
    <property type="match status" value="1"/>
</dbReference>
<dbReference type="GO" id="GO:0003677">
    <property type="term" value="F:DNA binding"/>
    <property type="evidence" value="ECO:0007669"/>
    <property type="project" value="UniProtKB-KW"/>
</dbReference>
<dbReference type="InterPro" id="IPR007421">
    <property type="entry name" value="Schlafen_AlbA_2_dom"/>
</dbReference>
<dbReference type="AlphaFoldDB" id="A0A1G6QUG0"/>
<dbReference type="EMBL" id="FMYP01000066">
    <property type="protein sequence ID" value="SDC95952.1"/>
    <property type="molecule type" value="Genomic_DNA"/>
</dbReference>
<sequence>MLKPGKKTYIEELISRGEGEMLDFKHSINDSKKIARSVAAFANTKGGILLIGVKDNGSIVGVNSDEEFYMVEAAAQLYCKPEVPFEVKKWPVNGKMVLEVIIKPSLRGPHTAPDKNGTYLAFVRVADENFVASPIQYKVWKAEKQREAITFTITGKEQHLMEILRNNGKVSAAEYAKAAFISLDEAEEFLVKMVVLRLAKLESATDEAPYFLGYRL</sequence>
<organism evidence="2 3">
    <name type="scientific">Williamwhitmania taraxaci</name>
    <dbReference type="NCBI Taxonomy" id="1640674"/>
    <lineage>
        <taxon>Bacteria</taxon>
        <taxon>Pseudomonadati</taxon>
        <taxon>Bacteroidota</taxon>
        <taxon>Bacteroidia</taxon>
        <taxon>Bacteroidales</taxon>
        <taxon>Williamwhitmaniaceae</taxon>
        <taxon>Williamwhitmania</taxon>
    </lineage>
</organism>
<dbReference type="STRING" id="1640674.SAMN05216323_10665"/>
<proteinExistence type="predicted"/>